<feature type="binding site" evidence="6">
    <location>
        <position position="263"/>
    </location>
    <ligand>
        <name>ATP</name>
        <dbReference type="ChEBI" id="CHEBI:30616"/>
    </ligand>
</feature>
<dbReference type="PROSITE" id="PS50125">
    <property type="entry name" value="GUANYLATE_CYCLASE_2"/>
    <property type="match status" value="1"/>
</dbReference>
<dbReference type="SUPFAM" id="SSF55961">
    <property type="entry name" value="Bet v1-like"/>
    <property type="match status" value="1"/>
</dbReference>
<organism evidence="9 10">
    <name type="scientific">Botrimarina colliarenosi</name>
    <dbReference type="NCBI Taxonomy" id="2528001"/>
    <lineage>
        <taxon>Bacteria</taxon>
        <taxon>Pseudomonadati</taxon>
        <taxon>Planctomycetota</taxon>
        <taxon>Planctomycetia</taxon>
        <taxon>Pirellulales</taxon>
        <taxon>Lacipirellulaceae</taxon>
        <taxon>Botrimarina</taxon>
    </lineage>
</organism>
<dbReference type="RefSeq" id="WP_146444551.1">
    <property type="nucleotide sequence ID" value="NZ_SJPR01000002.1"/>
</dbReference>
<evidence type="ECO:0000259" key="7">
    <source>
        <dbReference type="PROSITE" id="PS50011"/>
    </source>
</evidence>
<dbReference type="Pfam" id="PF00069">
    <property type="entry name" value="Pkinase"/>
    <property type="match status" value="1"/>
</dbReference>
<dbReference type="PROSITE" id="PS50011">
    <property type="entry name" value="PROTEIN_KINASE_DOM"/>
    <property type="match status" value="1"/>
</dbReference>
<dbReference type="Gene3D" id="1.10.510.10">
    <property type="entry name" value="Transferase(Phosphotransferase) domain 1"/>
    <property type="match status" value="1"/>
</dbReference>
<dbReference type="InterPro" id="IPR017441">
    <property type="entry name" value="Protein_kinase_ATP_BS"/>
</dbReference>
<dbReference type="InterPro" id="IPR011009">
    <property type="entry name" value="Kinase-like_dom_sf"/>
</dbReference>
<dbReference type="GO" id="GO:0035556">
    <property type="term" value="P:intracellular signal transduction"/>
    <property type="evidence" value="ECO:0007669"/>
    <property type="project" value="InterPro"/>
</dbReference>
<dbReference type="PANTHER" id="PTHR43289">
    <property type="entry name" value="MITOGEN-ACTIVATED PROTEIN KINASE KINASE KINASE 20-RELATED"/>
    <property type="match status" value="1"/>
</dbReference>
<dbReference type="Gene3D" id="3.30.530.20">
    <property type="match status" value="1"/>
</dbReference>
<reference evidence="9 10" key="1">
    <citation type="submission" date="2019-02" db="EMBL/GenBank/DDBJ databases">
        <title>Deep-cultivation of Planctomycetes and their phenomic and genomic characterization uncovers novel biology.</title>
        <authorList>
            <person name="Wiegand S."/>
            <person name="Jogler M."/>
            <person name="Boedeker C."/>
            <person name="Pinto D."/>
            <person name="Vollmers J."/>
            <person name="Rivas-Marin E."/>
            <person name="Kohn T."/>
            <person name="Peeters S.H."/>
            <person name="Heuer A."/>
            <person name="Rast P."/>
            <person name="Oberbeckmann S."/>
            <person name="Bunk B."/>
            <person name="Jeske O."/>
            <person name="Meyerdierks A."/>
            <person name="Storesund J.E."/>
            <person name="Kallscheuer N."/>
            <person name="Luecker S."/>
            <person name="Lage O.M."/>
            <person name="Pohl T."/>
            <person name="Merkel B.J."/>
            <person name="Hornburger P."/>
            <person name="Mueller R.-W."/>
            <person name="Bruemmer F."/>
            <person name="Labrenz M."/>
            <person name="Spormann A.M."/>
            <person name="Op Den Camp H."/>
            <person name="Overmann J."/>
            <person name="Amann R."/>
            <person name="Jetten M.S.M."/>
            <person name="Mascher T."/>
            <person name="Medema M.H."/>
            <person name="Devos D.P."/>
            <person name="Kaster A.-K."/>
            <person name="Ovreas L."/>
            <person name="Rohde M."/>
            <person name="Galperin M.Y."/>
            <person name="Jogler C."/>
        </authorList>
    </citation>
    <scope>NUCLEOTIDE SEQUENCE [LARGE SCALE GENOMIC DNA]</scope>
    <source>
        <strain evidence="9 10">Pla108</strain>
    </source>
</reference>
<keyword evidence="4 9" id="KW-0418">Kinase</keyword>
<name>A0A5C6ADZ3_9BACT</name>
<dbReference type="GO" id="GO:0005524">
    <property type="term" value="F:ATP binding"/>
    <property type="evidence" value="ECO:0007669"/>
    <property type="project" value="UniProtKB-UniRule"/>
</dbReference>
<evidence type="ECO:0000313" key="10">
    <source>
        <dbReference type="Proteomes" id="UP000317421"/>
    </source>
</evidence>
<dbReference type="PROSITE" id="PS00107">
    <property type="entry name" value="PROTEIN_KINASE_ATP"/>
    <property type="match status" value="1"/>
</dbReference>
<evidence type="ECO:0000256" key="1">
    <source>
        <dbReference type="ARBA" id="ARBA00004167"/>
    </source>
</evidence>
<dbReference type="OrthoDB" id="6111975at2"/>
<dbReference type="CDD" id="cd14014">
    <property type="entry name" value="STKc_PknB_like"/>
    <property type="match status" value="1"/>
</dbReference>
<sequence length="1126" mass="122235">MRLFDARGAEPALVLDHGGDQTFADRAGGEKCVATPTEILGLLLEVADAVAEAHHFGLTHGALRSDTIGVVDGAPRLEFTGFAVATEAADAELGTHESKAADACAFAELIAWALERAGVEEFCRDASHREAARLRQLIARQLAPTGDQPPIALYAECLRSIVAPEGVTEARQAAENTAEIPRVPVDVLDSDTTSEMPPSLASSDGTHEVDLSRPASLIVGRNREPVVGDRLGRFQIERKLGEGGMGAVFKAIDLGSGEPVAVKVLSQSAMLRGNAVRRFAKEARLLASLNNPHITNLIEVSEEEGLHFIALEYVDGIDVGQVLRNQGRLKERAALSIAADVALALVDAHRREIVHRDIKPENILLVGCKGGDKIGDPPPRAKLADFGIARHIDQSESLAVTQAGALLGTPKYMSPEQCRGRGDVAPQSDVYSLGVTLFELLAGEAPFVADDPMALAGKHCFDAPPALRKLVSDLSEPTAELVAKCLAKRPEDRFADADAVLKAIDRLLRGEPTHAAQRPLLPSHDASRVIGSTMTWRMESSADSLWPYVSNTERLNRAIGLPPVEYRTVNDPQLGVRRFATIRIAGFAMSWEEHPFEWVEGRRMSVFREFSGGPFQWFISTVELVPDAESGCELRHTINILPRNAIGRLIARVETGSKCRRSLDKVYRRIDETLAAQKCGVLSDAFEATPRLKRRQQERLVIGEQALVTEGVPRSLAETLVRFLREAPDQEVAKIRPVRLARQLGVNEDELLDTCLRSVSQGLLTLQWDLLCPTCRVAADAQSSLREIKSHTHCEACDLDFKSDVSGAIELVFRAHSEVRDVSVGLYCIGGPWHAPHVVMQLRLEPGERVETELALTPGDYVLRGPRLTQAYSIRVASTGAPSCQEFVLKEGGELDRTYVLRAGGQSLSFENTHPSQQLVRLERTIPRDDVYTAARASATPRFRELFPAEVLESGRLVAAEQVTMLTASIPSIDELYNSRGDAEAYSLVERHLSECGASIRSHGGEVVKVIGETIVASFNNARRAVEAAFDLATRRDGERLTLAVGVHRGPALVTTANDRLDYFGATARQATALPSVAGEGIALTEAVLAEPEVAGWLAGEGRVGKVRIIDLPGKSGQVIQFYESA</sequence>
<dbReference type="InterPro" id="IPR023393">
    <property type="entry name" value="START-like_dom_sf"/>
</dbReference>
<feature type="domain" description="Protein kinase" evidence="7">
    <location>
        <begin position="234"/>
        <end position="508"/>
    </location>
</feature>
<comment type="caution">
    <text evidence="9">The sequence shown here is derived from an EMBL/GenBank/DDBJ whole genome shotgun (WGS) entry which is preliminary data.</text>
</comment>
<dbReference type="PROSITE" id="PS00108">
    <property type="entry name" value="PROTEIN_KINASE_ST"/>
    <property type="match status" value="1"/>
</dbReference>
<dbReference type="InterPro" id="IPR045983">
    <property type="entry name" value="GUC-dom-containing_N"/>
</dbReference>
<keyword evidence="10" id="KW-1185">Reference proteome</keyword>
<dbReference type="GO" id="GO:0016020">
    <property type="term" value="C:membrane"/>
    <property type="evidence" value="ECO:0007669"/>
    <property type="project" value="UniProtKB-SubCell"/>
</dbReference>
<feature type="domain" description="Guanylate cyclase" evidence="8">
    <location>
        <begin position="964"/>
        <end position="1075"/>
    </location>
</feature>
<dbReference type="GO" id="GO:0004674">
    <property type="term" value="F:protein serine/threonine kinase activity"/>
    <property type="evidence" value="ECO:0007669"/>
    <property type="project" value="UniProtKB-EC"/>
</dbReference>
<dbReference type="SMART" id="SM00220">
    <property type="entry name" value="S_TKc"/>
    <property type="match status" value="1"/>
</dbReference>
<dbReference type="CDD" id="cd07302">
    <property type="entry name" value="CHD"/>
    <property type="match status" value="1"/>
</dbReference>
<evidence type="ECO:0000256" key="2">
    <source>
        <dbReference type="ARBA" id="ARBA00022679"/>
    </source>
</evidence>
<evidence type="ECO:0000256" key="4">
    <source>
        <dbReference type="ARBA" id="ARBA00022777"/>
    </source>
</evidence>
<keyword evidence="5 6" id="KW-0067">ATP-binding</keyword>
<accession>A0A5C6ADZ3</accession>
<evidence type="ECO:0000256" key="6">
    <source>
        <dbReference type="PROSITE-ProRule" id="PRU10141"/>
    </source>
</evidence>
<keyword evidence="3 6" id="KW-0547">Nucleotide-binding</keyword>
<dbReference type="EC" id="2.7.11.1" evidence="9"/>
<dbReference type="InterPro" id="IPR008271">
    <property type="entry name" value="Ser/Thr_kinase_AS"/>
</dbReference>
<evidence type="ECO:0000313" key="9">
    <source>
        <dbReference type="EMBL" id="TWT97627.1"/>
    </source>
</evidence>
<dbReference type="EMBL" id="SJPR01000002">
    <property type="protein sequence ID" value="TWT97627.1"/>
    <property type="molecule type" value="Genomic_DNA"/>
</dbReference>
<dbReference type="SUPFAM" id="SSF55073">
    <property type="entry name" value="Nucleotide cyclase"/>
    <property type="match status" value="1"/>
</dbReference>
<dbReference type="Gene3D" id="3.30.200.20">
    <property type="entry name" value="Phosphorylase Kinase, domain 1"/>
    <property type="match status" value="1"/>
</dbReference>
<evidence type="ECO:0000259" key="8">
    <source>
        <dbReference type="PROSITE" id="PS50125"/>
    </source>
</evidence>
<protein>
    <submittedName>
        <fullName evidence="9">Serine/threonine-protein kinase StkP</fullName>
        <ecNumber evidence="9">2.7.11.1</ecNumber>
    </submittedName>
</protein>
<dbReference type="SUPFAM" id="SSF56112">
    <property type="entry name" value="Protein kinase-like (PK-like)"/>
    <property type="match status" value="1"/>
</dbReference>
<proteinExistence type="predicted"/>
<keyword evidence="2 9" id="KW-0808">Transferase</keyword>
<evidence type="ECO:0000256" key="5">
    <source>
        <dbReference type="ARBA" id="ARBA00022840"/>
    </source>
</evidence>
<dbReference type="Pfam" id="PF19363">
    <property type="entry name" value="DUF5939"/>
    <property type="match status" value="1"/>
</dbReference>
<evidence type="ECO:0000256" key="3">
    <source>
        <dbReference type="ARBA" id="ARBA00022741"/>
    </source>
</evidence>
<dbReference type="GO" id="GO:0004016">
    <property type="term" value="F:adenylate cyclase activity"/>
    <property type="evidence" value="ECO:0007669"/>
    <property type="project" value="UniProtKB-ARBA"/>
</dbReference>
<dbReference type="AlphaFoldDB" id="A0A5C6ADZ3"/>
<dbReference type="Gene3D" id="3.30.70.1230">
    <property type="entry name" value="Nucleotide cyclase"/>
    <property type="match status" value="1"/>
</dbReference>
<dbReference type="GO" id="GO:0009190">
    <property type="term" value="P:cyclic nucleotide biosynthetic process"/>
    <property type="evidence" value="ECO:0007669"/>
    <property type="project" value="InterPro"/>
</dbReference>
<gene>
    <name evidence="9" type="primary">stkP</name>
    <name evidence="9" type="ORF">Pla108_17790</name>
</gene>
<comment type="subcellular location">
    <subcellularLocation>
        <location evidence="1">Membrane</location>
        <topology evidence="1">Single-pass membrane protein</topology>
    </subcellularLocation>
</comment>
<dbReference type="InterPro" id="IPR029787">
    <property type="entry name" value="Nucleotide_cyclase"/>
</dbReference>
<dbReference type="Proteomes" id="UP000317421">
    <property type="component" value="Unassembled WGS sequence"/>
</dbReference>
<dbReference type="PANTHER" id="PTHR43289:SF6">
    <property type="entry name" value="SERINE_THREONINE-PROTEIN KINASE NEKL-3"/>
    <property type="match status" value="1"/>
</dbReference>
<dbReference type="InterPro" id="IPR000719">
    <property type="entry name" value="Prot_kinase_dom"/>
</dbReference>
<dbReference type="InterPro" id="IPR001054">
    <property type="entry name" value="A/G_cyclase"/>
</dbReference>